<feature type="domain" description="Peptidase M20 dimerisation" evidence="1">
    <location>
        <begin position="188"/>
        <end position="279"/>
    </location>
</feature>
<gene>
    <name evidence="2" type="ORF">ISU02_14300</name>
</gene>
<evidence type="ECO:0000313" key="2">
    <source>
        <dbReference type="EMBL" id="MBF4694290.1"/>
    </source>
</evidence>
<dbReference type="CDD" id="cd03886">
    <property type="entry name" value="M20_Acy1"/>
    <property type="match status" value="1"/>
</dbReference>
<dbReference type="InterPro" id="IPR036264">
    <property type="entry name" value="Bact_exopeptidase_dim_dom"/>
</dbReference>
<dbReference type="InterPro" id="IPR002933">
    <property type="entry name" value="Peptidase_M20"/>
</dbReference>
<dbReference type="Gene3D" id="3.40.630.10">
    <property type="entry name" value="Zn peptidases"/>
    <property type="match status" value="1"/>
</dbReference>
<dbReference type="RefSeq" id="WP_194702524.1">
    <property type="nucleotide sequence ID" value="NZ_JADKNH010000008.1"/>
</dbReference>
<dbReference type="InterPro" id="IPR011650">
    <property type="entry name" value="Peptidase_M20_dimer"/>
</dbReference>
<dbReference type="SUPFAM" id="SSF53187">
    <property type="entry name" value="Zn-dependent exopeptidases"/>
    <property type="match status" value="1"/>
</dbReference>
<organism evidence="2 3">
    <name type="scientific">Fusibacter ferrireducens</name>
    <dbReference type="NCBI Taxonomy" id="2785058"/>
    <lineage>
        <taxon>Bacteria</taxon>
        <taxon>Bacillati</taxon>
        <taxon>Bacillota</taxon>
        <taxon>Clostridia</taxon>
        <taxon>Eubacteriales</taxon>
        <taxon>Eubacteriales Family XII. Incertae Sedis</taxon>
        <taxon>Fusibacter</taxon>
    </lineage>
</organism>
<dbReference type="PIRSF" id="PIRSF005962">
    <property type="entry name" value="Pept_M20D_amidohydro"/>
    <property type="match status" value="1"/>
</dbReference>
<dbReference type="Pfam" id="PF07687">
    <property type="entry name" value="M20_dimer"/>
    <property type="match status" value="1"/>
</dbReference>
<dbReference type="EMBL" id="JADKNH010000008">
    <property type="protein sequence ID" value="MBF4694290.1"/>
    <property type="molecule type" value="Genomic_DNA"/>
</dbReference>
<dbReference type="PANTHER" id="PTHR11014:SF63">
    <property type="entry name" value="METALLOPEPTIDASE, PUTATIVE (AFU_ORTHOLOGUE AFUA_6G09600)-RELATED"/>
    <property type="match status" value="1"/>
</dbReference>
<keyword evidence="3" id="KW-1185">Reference proteome</keyword>
<dbReference type="InterPro" id="IPR017439">
    <property type="entry name" value="Amidohydrolase"/>
</dbReference>
<protein>
    <submittedName>
        <fullName evidence="2">Amidohydrolase</fullName>
    </submittedName>
</protein>
<dbReference type="Proteomes" id="UP000614200">
    <property type="component" value="Unassembled WGS sequence"/>
</dbReference>
<proteinExistence type="predicted"/>
<accession>A0ABR9ZWN4</accession>
<dbReference type="Pfam" id="PF01546">
    <property type="entry name" value="Peptidase_M20"/>
    <property type="match status" value="1"/>
</dbReference>
<name>A0ABR9ZWN4_9FIRM</name>
<reference evidence="2 3" key="1">
    <citation type="submission" date="2020-11" db="EMBL/GenBank/DDBJ databases">
        <title>Fusibacter basophilias sp. nov.</title>
        <authorList>
            <person name="Qiu D."/>
        </authorList>
    </citation>
    <scope>NUCLEOTIDE SEQUENCE [LARGE SCALE GENOMIC DNA]</scope>
    <source>
        <strain evidence="2 3">Q10-2</strain>
    </source>
</reference>
<sequence>MSSILESAKALQEELLQHRQKIHQNPELGMALPKTCEYVKNQLKEMGVDVTEYGNSAFSALIGDPSKGKVVLLRADMDALPIKEETDVPFASTNGCMHACGHDIHTTMLLGAAKVLKMRENELKGAVKLMFQPGEETLEGAKYMVAQGVLENPKVDAAMMIHVVTGIPLPSGYIIIPNAGASSAASDTFEIVVNGKGGHGAMPESSVDPLNIISHIHLSLQAIISREIPAAESAVVTVGVMQGGTTFNVIPDTASMKGTVRTFDEDTRIFIERRIGEIASGTAALFRATASTEYVKGCPSVVNDESLVHQMYQTIGNQFGKEFIVPMASAMPGGKMMGSEDFSFVTQKVPSVMIALSMGNSEEGYAYPMHHPKAKFDQKDIYKGAAIYAQFALDCLNQK</sequence>
<evidence type="ECO:0000313" key="3">
    <source>
        <dbReference type="Proteomes" id="UP000614200"/>
    </source>
</evidence>
<dbReference type="NCBIfam" id="TIGR01891">
    <property type="entry name" value="amidohydrolases"/>
    <property type="match status" value="1"/>
</dbReference>
<dbReference type="SUPFAM" id="SSF55031">
    <property type="entry name" value="Bacterial exopeptidase dimerisation domain"/>
    <property type="match status" value="1"/>
</dbReference>
<evidence type="ECO:0000259" key="1">
    <source>
        <dbReference type="Pfam" id="PF07687"/>
    </source>
</evidence>
<comment type="caution">
    <text evidence="2">The sequence shown here is derived from an EMBL/GenBank/DDBJ whole genome shotgun (WGS) entry which is preliminary data.</text>
</comment>
<dbReference type="PANTHER" id="PTHR11014">
    <property type="entry name" value="PEPTIDASE M20 FAMILY MEMBER"/>
    <property type="match status" value="1"/>
</dbReference>
<dbReference type="Gene3D" id="3.30.70.360">
    <property type="match status" value="1"/>
</dbReference>